<evidence type="ECO:0000313" key="1">
    <source>
        <dbReference type="EMBL" id="KAB1209665.1"/>
    </source>
</evidence>
<dbReference type="Proteomes" id="UP000516437">
    <property type="component" value="Chromosome 6"/>
</dbReference>
<reference evidence="1 2" key="1">
    <citation type="journal article" date="2019" name="Plant Biotechnol. J.">
        <title>The red bayberry genome and genetic basis of sex determination.</title>
        <authorList>
            <person name="Jia H.M."/>
            <person name="Jia H.J."/>
            <person name="Cai Q.L."/>
            <person name="Wang Y."/>
            <person name="Zhao H.B."/>
            <person name="Yang W.F."/>
            <person name="Wang G.Y."/>
            <person name="Li Y.H."/>
            <person name="Zhan D.L."/>
            <person name="Shen Y.T."/>
            <person name="Niu Q.F."/>
            <person name="Chang L."/>
            <person name="Qiu J."/>
            <person name="Zhao L."/>
            <person name="Xie H.B."/>
            <person name="Fu W.Y."/>
            <person name="Jin J."/>
            <person name="Li X.W."/>
            <person name="Jiao Y."/>
            <person name="Zhou C.C."/>
            <person name="Tu T."/>
            <person name="Chai C.Y."/>
            <person name="Gao J.L."/>
            <person name="Fan L.J."/>
            <person name="van de Weg E."/>
            <person name="Wang J.Y."/>
            <person name="Gao Z.S."/>
        </authorList>
    </citation>
    <scope>NUCLEOTIDE SEQUENCE [LARGE SCALE GENOMIC DNA]</scope>
    <source>
        <tissue evidence="1">Leaves</tissue>
    </source>
</reference>
<dbReference type="AlphaFoldDB" id="A0A6A1VAY2"/>
<name>A0A6A1VAY2_9ROSI</name>
<accession>A0A6A1VAY2</accession>
<dbReference type="EMBL" id="RXIC02000024">
    <property type="protein sequence ID" value="KAB1209665.1"/>
    <property type="molecule type" value="Genomic_DNA"/>
</dbReference>
<organism evidence="1 2">
    <name type="scientific">Morella rubra</name>
    <name type="common">Chinese bayberry</name>
    <dbReference type="NCBI Taxonomy" id="262757"/>
    <lineage>
        <taxon>Eukaryota</taxon>
        <taxon>Viridiplantae</taxon>
        <taxon>Streptophyta</taxon>
        <taxon>Embryophyta</taxon>
        <taxon>Tracheophyta</taxon>
        <taxon>Spermatophyta</taxon>
        <taxon>Magnoliopsida</taxon>
        <taxon>eudicotyledons</taxon>
        <taxon>Gunneridae</taxon>
        <taxon>Pentapetalae</taxon>
        <taxon>rosids</taxon>
        <taxon>fabids</taxon>
        <taxon>Fagales</taxon>
        <taxon>Myricaceae</taxon>
        <taxon>Morella</taxon>
    </lineage>
</organism>
<keyword evidence="2" id="KW-1185">Reference proteome</keyword>
<proteinExistence type="predicted"/>
<sequence length="116" mass="12540">MENPEYSAVELGFGVHEGQKGEDLQGGNNGKPNLLKAIGVGLNYPDSGNSQWSLPLIKEGIQTSVDETRKVLEILNIEANGPTGLNKVNWIGPADKETEQITLKEPKVSDVLIQDT</sequence>
<protein>
    <submittedName>
        <fullName evidence="1">Uncharacterized protein</fullName>
    </submittedName>
</protein>
<evidence type="ECO:0000313" key="2">
    <source>
        <dbReference type="Proteomes" id="UP000516437"/>
    </source>
</evidence>
<comment type="caution">
    <text evidence="1">The sequence shown here is derived from an EMBL/GenBank/DDBJ whole genome shotgun (WGS) entry which is preliminary data.</text>
</comment>
<gene>
    <name evidence="1" type="ORF">CJ030_MR6G029208</name>
</gene>